<dbReference type="PANTHER" id="PTHR30511:SF0">
    <property type="entry name" value="ALANINE RACEMASE, CATABOLIC-RELATED"/>
    <property type="match status" value="1"/>
</dbReference>
<keyword evidence="2 4" id="KW-0663">Pyridoxal phosphate</keyword>
<proteinExistence type="predicted"/>
<dbReference type="GO" id="GO:0008784">
    <property type="term" value="F:alanine racemase activity"/>
    <property type="evidence" value="ECO:0007669"/>
    <property type="project" value="UniProtKB-EC"/>
</dbReference>
<dbReference type="GO" id="GO:0009252">
    <property type="term" value="P:peptidoglycan biosynthetic process"/>
    <property type="evidence" value="ECO:0007669"/>
    <property type="project" value="TreeGrafter"/>
</dbReference>
<dbReference type="PRINTS" id="PR00992">
    <property type="entry name" value="ALARACEMASE"/>
</dbReference>
<sequence>MLDSYVEIDLDKIGANARAITQKYSDYKYFIAVLKGDGYGHGMEVANEMYKNGINYFAVSSLEEAQSFRKVNKDAPLLCLHPVHLSRIEEAKRLNLTIAVNELDYLKRLLNLNIDCNFKVHLQIDTGFNRLGFKDKDEVKTAVDMINGSNFVLEGIYQHFATAGIFDPHWDEQVRNFKELTSLIDLKKIPIVHMGSSVSMLTHPKQPFTTGVRMGIAIYGYNVAPDSLSNSPKDRLRKMRNNYFIKKYNISETYFDVKIDLQPAMKMKTRILQLKKVNKGEWFGYNASYTADEDIILAILPVGYNNGIGHANHNRQVVINGKKYPVVGEMCMNMTAVKVDSSVKIDDEVTLLGDGITVGMFGRSSGMGNAEALVNIGKNNPRFYVKDGKAVKEK</sequence>
<evidence type="ECO:0000313" key="7">
    <source>
        <dbReference type="EMBL" id="PKD27016.1"/>
    </source>
</evidence>
<feature type="domain" description="Alanine racemase C-terminal" evidence="6">
    <location>
        <begin position="264"/>
        <end position="385"/>
    </location>
</feature>
<dbReference type="InterPro" id="IPR029066">
    <property type="entry name" value="PLP-binding_barrel"/>
</dbReference>
<reference evidence="7" key="1">
    <citation type="journal article" date="2018" name="Environ. Microbiol.">
        <title>Sporulation capability and amylosome conservation among diverse human colonic and rumen isolates of the keystone starch-degrader Ruminococcus bromii.</title>
        <authorList>
            <person name="Mukhopadhya I."/>
            <person name="Morais S."/>
            <person name="Laverde-Gomez J."/>
            <person name="Sheridan P.O."/>
            <person name="Walker A.W."/>
            <person name="Kelly W."/>
            <person name="Klieve A.V."/>
            <person name="Ouwerkerk D."/>
            <person name="Duncan S.H."/>
            <person name="Louis P."/>
            <person name="Koropatkin N."/>
            <person name="Cockburn D."/>
            <person name="Kibler R."/>
            <person name="Cooper P.J."/>
            <person name="Sandoval C."/>
            <person name="Crost E."/>
            <person name="Juge N."/>
            <person name="Bayer E.A."/>
            <person name="Flint H.J."/>
        </authorList>
    </citation>
    <scope>NUCLEOTIDE SEQUENCE [LARGE SCALE GENOMIC DNA]</scope>
    <source>
        <strain evidence="7">ATCC 27255</strain>
    </source>
</reference>
<comment type="cofactor">
    <cofactor evidence="1 4">
        <name>pyridoxal 5'-phosphate</name>
        <dbReference type="ChEBI" id="CHEBI:597326"/>
    </cofactor>
</comment>
<dbReference type="InterPro" id="IPR009006">
    <property type="entry name" value="Ala_racemase/Decarboxylase_C"/>
</dbReference>
<dbReference type="Pfam" id="PF00842">
    <property type="entry name" value="Ala_racemase_C"/>
    <property type="match status" value="1"/>
</dbReference>
<evidence type="ECO:0000259" key="6">
    <source>
        <dbReference type="SMART" id="SM01005"/>
    </source>
</evidence>
<evidence type="ECO:0000313" key="8">
    <source>
        <dbReference type="Proteomes" id="UP000233425"/>
    </source>
</evidence>
<dbReference type="GO" id="GO:0030170">
    <property type="term" value="F:pyridoxal phosphate binding"/>
    <property type="evidence" value="ECO:0007669"/>
    <property type="project" value="TreeGrafter"/>
</dbReference>
<evidence type="ECO:0000256" key="4">
    <source>
        <dbReference type="PIRSR" id="PIRSR600821-50"/>
    </source>
</evidence>
<dbReference type="SMART" id="SM01005">
    <property type="entry name" value="Ala_racemase_C"/>
    <property type="match status" value="1"/>
</dbReference>
<dbReference type="EC" id="5.1.1.1" evidence="7"/>
<dbReference type="SUPFAM" id="SSF50621">
    <property type="entry name" value="Alanine racemase C-terminal domain-like"/>
    <property type="match status" value="1"/>
</dbReference>
<name>A0A2N0UJ52_9FIRM</name>
<feature type="binding site" evidence="5">
    <location>
        <position position="332"/>
    </location>
    <ligand>
        <name>substrate</name>
    </ligand>
</feature>
<keyword evidence="3 7" id="KW-0413">Isomerase</keyword>
<dbReference type="PANTHER" id="PTHR30511">
    <property type="entry name" value="ALANINE RACEMASE"/>
    <property type="match status" value="1"/>
</dbReference>
<feature type="modified residue" description="N6-(pyridoxal phosphate)lysine" evidence="4">
    <location>
        <position position="35"/>
    </location>
</feature>
<dbReference type="PROSITE" id="PS00395">
    <property type="entry name" value="ALANINE_RACEMASE"/>
    <property type="match status" value="1"/>
</dbReference>
<comment type="caution">
    <text evidence="7">The sequence shown here is derived from an EMBL/GenBank/DDBJ whole genome shotgun (WGS) entry which is preliminary data.</text>
</comment>
<accession>A0A2N0UJ52</accession>
<dbReference type="EMBL" id="NNSR01000073">
    <property type="protein sequence ID" value="PKD27016.1"/>
    <property type="molecule type" value="Genomic_DNA"/>
</dbReference>
<dbReference type="Gene3D" id="3.20.20.10">
    <property type="entry name" value="Alanine racemase"/>
    <property type="match status" value="1"/>
</dbReference>
<dbReference type="Gene3D" id="2.40.37.10">
    <property type="entry name" value="Lyase, Ornithine Decarboxylase, Chain A, domain 1"/>
    <property type="match status" value="1"/>
</dbReference>
<organism evidence="7 8">
    <name type="scientific">Ruminococcus bromii</name>
    <dbReference type="NCBI Taxonomy" id="40518"/>
    <lineage>
        <taxon>Bacteria</taxon>
        <taxon>Bacillati</taxon>
        <taxon>Bacillota</taxon>
        <taxon>Clostridia</taxon>
        <taxon>Eubacteriales</taxon>
        <taxon>Oscillospiraceae</taxon>
        <taxon>Ruminococcus</taxon>
    </lineage>
</organism>
<dbReference type="CDD" id="cd00430">
    <property type="entry name" value="PLPDE_III_AR"/>
    <property type="match status" value="1"/>
</dbReference>
<evidence type="ECO:0000256" key="1">
    <source>
        <dbReference type="ARBA" id="ARBA00001933"/>
    </source>
</evidence>
<dbReference type="InterPro" id="IPR001608">
    <property type="entry name" value="Ala_racemase_N"/>
</dbReference>
<dbReference type="InterPro" id="IPR020622">
    <property type="entry name" value="Ala_racemase_pyridoxalP-BS"/>
</dbReference>
<dbReference type="Pfam" id="PF01168">
    <property type="entry name" value="Ala_racemase_N"/>
    <property type="match status" value="1"/>
</dbReference>
<dbReference type="InterPro" id="IPR011079">
    <property type="entry name" value="Ala_racemase_C"/>
</dbReference>
<evidence type="ECO:0000256" key="2">
    <source>
        <dbReference type="ARBA" id="ARBA00022898"/>
    </source>
</evidence>
<keyword evidence="8" id="KW-1185">Reference proteome</keyword>
<evidence type="ECO:0000256" key="3">
    <source>
        <dbReference type="ARBA" id="ARBA00023235"/>
    </source>
</evidence>
<dbReference type="Proteomes" id="UP000233425">
    <property type="component" value="Unassembled WGS sequence"/>
</dbReference>
<dbReference type="GO" id="GO:0005829">
    <property type="term" value="C:cytosol"/>
    <property type="evidence" value="ECO:0007669"/>
    <property type="project" value="TreeGrafter"/>
</dbReference>
<protein>
    <submittedName>
        <fullName evidence="7">Alanine racemase</fullName>
        <ecNumber evidence="7">5.1.1.1</ecNumber>
    </submittedName>
</protein>
<dbReference type="InterPro" id="IPR000821">
    <property type="entry name" value="Ala_racemase"/>
</dbReference>
<feature type="binding site" evidence="5">
    <location>
        <position position="130"/>
    </location>
    <ligand>
        <name>substrate</name>
    </ligand>
</feature>
<dbReference type="SUPFAM" id="SSF51419">
    <property type="entry name" value="PLP-binding barrel"/>
    <property type="match status" value="1"/>
</dbReference>
<evidence type="ECO:0000256" key="5">
    <source>
        <dbReference type="PIRSR" id="PIRSR600821-52"/>
    </source>
</evidence>
<dbReference type="AlphaFoldDB" id="A0A2N0UJ52"/>
<dbReference type="GO" id="GO:0030632">
    <property type="term" value="P:D-alanine biosynthetic process"/>
    <property type="evidence" value="ECO:0007669"/>
    <property type="project" value="TreeGrafter"/>
</dbReference>
<gene>
    <name evidence="7" type="primary">alr_1</name>
    <name evidence="7" type="ORF">RBATCC27255_01883</name>
</gene>